<feature type="non-terminal residue" evidence="1">
    <location>
        <position position="1"/>
    </location>
</feature>
<comment type="caution">
    <text evidence="1">The sequence shown here is derived from an EMBL/GenBank/DDBJ whole genome shotgun (WGS) entry which is preliminary data.</text>
</comment>
<organism evidence="1">
    <name type="scientific">Tanacetum cinerariifolium</name>
    <name type="common">Dalmatian daisy</name>
    <name type="synonym">Chrysanthemum cinerariifolium</name>
    <dbReference type="NCBI Taxonomy" id="118510"/>
    <lineage>
        <taxon>Eukaryota</taxon>
        <taxon>Viridiplantae</taxon>
        <taxon>Streptophyta</taxon>
        <taxon>Embryophyta</taxon>
        <taxon>Tracheophyta</taxon>
        <taxon>Spermatophyta</taxon>
        <taxon>Magnoliopsida</taxon>
        <taxon>eudicotyledons</taxon>
        <taxon>Gunneridae</taxon>
        <taxon>Pentapetalae</taxon>
        <taxon>asterids</taxon>
        <taxon>campanulids</taxon>
        <taxon>Asterales</taxon>
        <taxon>Asteraceae</taxon>
        <taxon>Asteroideae</taxon>
        <taxon>Anthemideae</taxon>
        <taxon>Anthemidinae</taxon>
        <taxon>Tanacetum</taxon>
    </lineage>
</organism>
<dbReference type="EMBL" id="BKCJ011432385">
    <property type="protein sequence ID" value="GFD33186.1"/>
    <property type="molecule type" value="Genomic_DNA"/>
</dbReference>
<dbReference type="AlphaFoldDB" id="A0A699VI94"/>
<proteinExistence type="predicted"/>
<gene>
    <name evidence="1" type="ORF">Tci_905155</name>
</gene>
<sequence length="81" mass="8857">WDPLALEAKATPVEESTGVLESMFGEVVVETDGFPDFVICGVRLTCWFWFLGVTATGFVPSSVILGQELVVQHQPVIFQGQ</sequence>
<protein>
    <submittedName>
        <fullName evidence="1">Uncharacterized protein</fullName>
    </submittedName>
</protein>
<evidence type="ECO:0000313" key="1">
    <source>
        <dbReference type="EMBL" id="GFD33186.1"/>
    </source>
</evidence>
<reference evidence="1" key="1">
    <citation type="journal article" date="2019" name="Sci. Rep.">
        <title>Draft genome of Tanacetum cinerariifolium, the natural source of mosquito coil.</title>
        <authorList>
            <person name="Yamashiro T."/>
            <person name="Shiraishi A."/>
            <person name="Satake H."/>
            <person name="Nakayama K."/>
        </authorList>
    </citation>
    <scope>NUCLEOTIDE SEQUENCE</scope>
</reference>
<accession>A0A699VI94</accession>
<name>A0A699VI94_TANCI</name>